<comment type="function">
    <text evidence="6 8 9">Binds directly to 23S ribosomal RNA and is necessary for the in vitro assembly process of the 50S ribosomal subunit. It is not involved in the protein synthesizing functions of that subunit.</text>
</comment>
<dbReference type="GO" id="GO:0000027">
    <property type="term" value="P:ribosomal large subunit assembly"/>
    <property type="evidence" value="ECO:0007669"/>
    <property type="project" value="UniProtKB-UniRule"/>
</dbReference>
<dbReference type="SUPFAM" id="SSF74731">
    <property type="entry name" value="Ribosomal protein L20"/>
    <property type="match status" value="1"/>
</dbReference>
<organism evidence="11 12">
    <name type="scientific">Weissella ceti</name>
    <dbReference type="NCBI Taxonomy" id="759620"/>
    <lineage>
        <taxon>Bacteria</taxon>
        <taxon>Bacillati</taxon>
        <taxon>Bacillota</taxon>
        <taxon>Bacilli</taxon>
        <taxon>Lactobacillales</taxon>
        <taxon>Lactobacillaceae</taxon>
        <taxon>Weissella</taxon>
    </lineage>
</organism>
<dbReference type="InterPro" id="IPR005813">
    <property type="entry name" value="Ribosomal_bL20"/>
</dbReference>
<dbReference type="PRINTS" id="PR00062">
    <property type="entry name" value="RIBOSOMALL20"/>
</dbReference>
<evidence type="ECO:0000256" key="5">
    <source>
        <dbReference type="ARBA" id="ARBA00023274"/>
    </source>
</evidence>
<dbReference type="GO" id="GO:0003735">
    <property type="term" value="F:structural constituent of ribosome"/>
    <property type="evidence" value="ECO:0007669"/>
    <property type="project" value="InterPro"/>
</dbReference>
<dbReference type="STRING" id="759620.WS105_0177"/>
<dbReference type="InterPro" id="IPR025856">
    <property type="entry name" value="HeH/LEM_domain"/>
</dbReference>
<keyword evidence="12" id="KW-1185">Reference proteome</keyword>
<dbReference type="Gene3D" id="6.10.160.10">
    <property type="match status" value="1"/>
</dbReference>
<sequence length="189" mass="20751">MRVKGGTVTRARRKKMIKLAKGYRGQRSINYKVAKQQVWKGWSYAFRDRKNTKRNFRKLWIARINAAARMNGLSYSRFMNGLSLMGSTLNRKMLADLAISDPKAFAGLAEQAKKALADNGQHVPSITPATIETEIQIATEAAAPAAKEAAAPAGKPTAKNTVAEIKDYLKANNIEFAASAKKADLLELV</sequence>
<dbReference type="AlphaFoldDB" id="A0A075U4P3"/>
<dbReference type="Gene3D" id="1.10.720.30">
    <property type="entry name" value="SAP domain"/>
    <property type="match status" value="1"/>
</dbReference>
<reference evidence="11 12" key="1">
    <citation type="journal article" date="2014" name="Genome Announc.">
        <title>Complete Genome Sequences of Fish Pathogenic Weissella ceti Strains WS74 and WS105.</title>
        <authorList>
            <person name="Figueiredo H.C."/>
            <person name="Leal C.A."/>
            <person name="Dorella F.A."/>
            <person name="Carvalho A.F."/>
            <person name="Soares S.C."/>
            <person name="Pereira F.L."/>
            <person name="Azevedo V.A."/>
        </authorList>
    </citation>
    <scope>NUCLEOTIDE SEQUENCE [LARGE SCALE GENOMIC DNA]</scope>
    <source>
        <strain evidence="11 12">WS74</strain>
    </source>
</reference>
<dbReference type="NCBIfam" id="TIGR01032">
    <property type="entry name" value="rplT_bact"/>
    <property type="match status" value="1"/>
</dbReference>
<evidence type="ECO:0000256" key="8">
    <source>
        <dbReference type="HAMAP-Rule" id="MF_00382"/>
    </source>
</evidence>
<dbReference type="KEGG" id="wce:WS08_0178"/>
<evidence type="ECO:0000256" key="7">
    <source>
        <dbReference type="ARBA" id="ARBA00035172"/>
    </source>
</evidence>
<dbReference type="KEGG" id="wci:WS105_0177"/>
<dbReference type="InterPro" id="IPR035566">
    <property type="entry name" value="Ribosomal_protein_bL20_C"/>
</dbReference>
<evidence type="ECO:0000313" key="11">
    <source>
        <dbReference type="EMBL" id="AIM62430.1"/>
    </source>
</evidence>
<evidence type="ECO:0000256" key="1">
    <source>
        <dbReference type="ARBA" id="ARBA00007698"/>
    </source>
</evidence>
<evidence type="ECO:0000256" key="3">
    <source>
        <dbReference type="ARBA" id="ARBA00022884"/>
    </source>
</evidence>
<dbReference type="FunFam" id="1.10.1900.20:FF:000001">
    <property type="entry name" value="50S ribosomal protein L20"/>
    <property type="match status" value="1"/>
</dbReference>
<dbReference type="Gene3D" id="1.10.1900.20">
    <property type="entry name" value="Ribosomal protein L20"/>
    <property type="match status" value="1"/>
</dbReference>
<dbReference type="GO" id="GO:0005840">
    <property type="term" value="C:ribosome"/>
    <property type="evidence" value="ECO:0007669"/>
    <property type="project" value="UniProtKB-KW"/>
</dbReference>
<evidence type="ECO:0000259" key="10">
    <source>
        <dbReference type="Pfam" id="PF12949"/>
    </source>
</evidence>
<dbReference type="PATRIC" id="fig|759620.7.peg.165"/>
<keyword evidence="2 8" id="KW-0699">rRNA-binding</keyword>
<dbReference type="PANTHER" id="PTHR10986">
    <property type="entry name" value="39S RIBOSOMAL PROTEIN L20"/>
    <property type="match status" value="1"/>
</dbReference>
<dbReference type="Pfam" id="PF00453">
    <property type="entry name" value="Ribosomal_L20"/>
    <property type="match status" value="1"/>
</dbReference>
<keyword evidence="4 8" id="KW-0689">Ribosomal protein</keyword>
<dbReference type="PROSITE" id="PS00937">
    <property type="entry name" value="RIBOSOMAL_L20"/>
    <property type="match status" value="1"/>
</dbReference>
<dbReference type="HAMAP" id="MF_00382">
    <property type="entry name" value="Ribosomal_bL20"/>
    <property type="match status" value="1"/>
</dbReference>
<evidence type="ECO:0000256" key="4">
    <source>
        <dbReference type="ARBA" id="ARBA00022980"/>
    </source>
</evidence>
<dbReference type="KEGG" id="wct:WS74_0178"/>
<protein>
    <recommendedName>
        <fullName evidence="7 8">Large ribosomal subunit protein bL20</fullName>
    </recommendedName>
</protein>
<dbReference type="InterPro" id="IPR036361">
    <property type="entry name" value="SAP_dom_sf"/>
</dbReference>
<keyword evidence="5 8" id="KW-0687">Ribonucleoprotein</keyword>
<dbReference type="InterPro" id="IPR049946">
    <property type="entry name" value="RIBOSOMAL_L20_CS"/>
</dbReference>
<accession>A0A075U4P3</accession>
<name>A0A075U4P3_9LACO</name>
<reference evidence="12" key="2">
    <citation type="submission" date="2014-08" db="EMBL/GenBank/DDBJ databases">
        <title>Complete genome of Weissella ceti strain WS74 isolated from diseased rainbow trout in Brazil.</title>
        <authorList>
            <person name="Figueiredo H.C.P."/>
            <person name="Leal C.A.G."/>
            <person name="Pereira F.L."/>
            <person name="Soares S.C."/>
            <person name="Dorella F.A."/>
            <person name="Carvalho A.F."/>
            <person name="Azevedo V.A.C."/>
        </authorList>
    </citation>
    <scope>NUCLEOTIDE SEQUENCE [LARGE SCALE GENOMIC DNA]</scope>
    <source>
        <strain evidence="12">WS74</strain>
    </source>
</reference>
<dbReference type="OrthoDB" id="9808966at2"/>
<evidence type="ECO:0000313" key="12">
    <source>
        <dbReference type="Proteomes" id="UP000029079"/>
    </source>
</evidence>
<dbReference type="CDD" id="cd07026">
    <property type="entry name" value="Ribosomal_L20"/>
    <property type="match status" value="1"/>
</dbReference>
<dbReference type="GO" id="GO:0006412">
    <property type="term" value="P:translation"/>
    <property type="evidence" value="ECO:0007669"/>
    <property type="project" value="InterPro"/>
</dbReference>
<dbReference type="GO" id="GO:1990904">
    <property type="term" value="C:ribonucleoprotein complex"/>
    <property type="evidence" value="ECO:0007669"/>
    <property type="project" value="UniProtKB-KW"/>
</dbReference>
<feature type="domain" description="HeH/LEM" evidence="10">
    <location>
        <begin position="161"/>
        <end position="189"/>
    </location>
</feature>
<dbReference type="Pfam" id="PF12949">
    <property type="entry name" value="HeH"/>
    <property type="match status" value="1"/>
</dbReference>
<evidence type="ECO:0000256" key="2">
    <source>
        <dbReference type="ARBA" id="ARBA00022730"/>
    </source>
</evidence>
<proteinExistence type="inferred from homology"/>
<dbReference type="EMBL" id="CP009223">
    <property type="protein sequence ID" value="AIM62430.1"/>
    <property type="molecule type" value="Genomic_DNA"/>
</dbReference>
<dbReference type="Proteomes" id="UP000029079">
    <property type="component" value="Chromosome"/>
</dbReference>
<evidence type="ECO:0000256" key="6">
    <source>
        <dbReference type="ARBA" id="ARBA00024775"/>
    </source>
</evidence>
<gene>
    <name evidence="8" type="primary">rplT</name>
    <name evidence="11" type="ORF">WS74_0178</name>
</gene>
<evidence type="ECO:0000256" key="9">
    <source>
        <dbReference type="RuleBase" id="RU000560"/>
    </source>
</evidence>
<dbReference type="GO" id="GO:0019843">
    <property type="term" value="F:rRNA binding"/>
    <property type="evidence" value="ECO:0007669"/>
    <property type="project" value="UniProtKB-UniRule"/>
</dbReference>
<comment type="similarity">
    <text evidence="1 8 9">Belongs to the bacterial ribosomal protein bL20 family.</text>
</comment>
<keyword evidence="3 8" id="KW-0694">RNA-binding</keyword>